<feature type="region of interest" description="Disordered" evidence="1">
    <location>
        <begin position="1"/>
        <end position="43"/>
    </location>
</feature>
<comment type="caution">
    <text evidence="2">The sequence shown here is derived from an EMBL/GenBank/DDBJ whole genome shotgun (WGS) entry which is preliminary data.</text>
</comment>
<name>A0A834ZFD2_TETSI</name>
<keyword evidence="3" id="KW-1185">Reference proteome</keyword>
<proteinExistence type="predicted"/>
<dbReference type="EMBL" id="JABCRI010000005">
    <property type="protein sequence ID" value="KAF8406265.1"/>
    <property type="molecule type" value="Genomic_DNA"/>
</dbReference>
<dbReference type="OrthoDB" id="3592703at2759"/>
<gene>
    <name evidence="2" type="ORF">HHK36_008350</name>
</gene>
<protein>
    <submittedName>
        <fullName evidence="2">Uncharacterized protein</fullName>
    </submittedName>
</protein>
<feature type="compositionally biased region" description="Basic residues" evidence="1">
    <location>
        <begin position="8"/>
        <end position="26"/>
    </location>
</feature>
<reference evidence="2 3" key="1">
    <citation type="submission" date="2020-04" db="EMBL/GenBank/DDBJ databases">
        <title>Plant Genome Project.</title>
        <authorList>
            <person name="Zhang R.-G."/>
        </authorList>
    </citation>
    <scope>NUCLEOTIDE SEQUENCE [LARGE SCALE GENOMIC DNA]</scope>
    <source>
        <strain evidence="2">YNK0</strain>
        <tissue evidence="2">Leaf</tissue>
    </source>
</reference>
<dbReference type="AlphaFoldDB" id="A0A834ZFD2"/>
<evidence type="ECO:0000313" key="3">
    <source>
        <dbReference type="Proteomes" id="UP000655225"/>
    </source>
</evidence>
<sequence>MKENCRLSQRRRSQKLLSRRSHRHCGQTRLFSTQKSRPKEDEEDMAVKLRRIIDRMPVRVSYAGCGSSDFHQVLVRFSTKCFENGELHVLDGEGMAILPTLTREHGQSME</sequence>
<accession>A0A834ZFD2</accession>
<evidence type="ECO:0000313" key="2">
    <source>
        <dbReference type="EMBL" id="KAF8406265.1"/>
    </source>
</evidence>
<organism evidence="2 3">
    <name type="scientific">Tetracentron sinense</name>
    <name type="common">Spur-leaf</name>
    <dbReference type="NCBI Taxonomy" id="13715"/>
    <lineage>
        <taxon>Eukaryota</taxon>
        <taxon>Viridiplantae</taxon>
        <taxon>Streptophyta</taxon>
        <taxon>Embryophyta</taxon>
        <taxon>Tracheophyta</taxon>
        <taxon>Spermatophyta</taxon>
        <taxon>Magnoliopsida</taxon>
        <taxon>Trochodendrales</taxon>
        <taxon>Trochodendraceae</taxon>
        <taxon>Tetracentron</taxon>
    </lineage>
</organism>
<evidence type="ECO:0000256" key="1">
    <source>
        <dbReference type="SAM" id="MobiDB-lite"/>
    </source>
</evidence>
<dbReference type="Proteomes" id="UP000655225">
    <property type="component" value="Unassembled WGS sequence"/>
</dbReference>